<dbReference type="EMBL" id="MU806795">
    <property type="protein sequence ID" value="KAJ3833011.1"/>
    <property type="molecule type" value="Genomic_DNA"/>
</dbReference>
<gene>
    <name evidence="1" type="ORF">F5878DRAFT_633704</name>
</gene>
<proteinExistence type="predicted"/>
<dbReference type="Proteomes" id="UP001163846">
    <property type="component" value="Unassembled WGS sequence"/>
</dbReference>
<protein>
    <submittedName>
        <fullName evidence="1">Uncharacterized protein</fullName>
    </submittedName>
</protein>
<sequence length="216" mass="24901">MSTYPSLPNELLESIVAYIAHTPRRPDSRSKSSFKCASPELLALSVANWQLRRVCLPFLFANIKLRDEMEVQKAEKFLALFSKFTKILVIKPLCYTEDRIIAQMLPQFEQLSEVELRRCRRRTDLLRSIIAHHTVTSVLIDDFPDPFTMSNHDLSKVVLNRKKYSGAISPELKNFLDNGMTIICLELHKPDSELILQLGSRIFPRLEEILIVMVSQ</sequence>
<organism evidence="1 2">
    <name type="scientific">Lentinula raphanica</name>
    <dbReference type="NCBI Taxonomy" id="153919"/>
    <lineage>
        <taxon>Eukaryota</taxon>
        <taxon>Fungi</taxon>
        <taxon>Dikarya</taxon>
        <taxon>Basidiomycota</taxon>
        <taxon>Agaricomycotina</taxon>
        <taxon>Agaricomycetes</taxon>
        <taxon>Agaricomycetidae</taxon>
        <taxon>Agaricales</taxon>
        <taxon>Marasmiineae</taxon>
        <taxon>Omphalotaceae</taxon>
        <taxon>Lentinula</taxon>
    </lineage>
</organism>
<evidence type="ECO:0000313" key="1">
    <source>
        <dbReference type="EMBL" id="KAJ3833011.1"/>
    </source>
</evidence>
<evidence type="ECO:0000313" key="2">
    <source>
        <dbReference type="Proteomes" id="UP001163846"/>
    </source>
</evidence>
<dbReference type="AlphaFoldDB" id="A0AA38U6C5"/>
<comment type="caution">
    <text evidence="1">The sequence shown here is derived from an EMBL/GenBank/DDBJ whole genome shotgun (WGS) entry which is preliminary data.</text>
</comment>
<keyword evidence="2" id="KW-1185">Reference proteome</keyword>
<name>A0AA38U6C5_9AGAR</name>
<accession>A0AA38U6C5</accession>
<reference evidence="1" key="1">
    <citation type="submission" date="2022-08" db="EMBL/GenBank/DDBJ databases">
        <authorList>
            <consortium name="DOE Joint Genome Institute"/>
            <person name="Min B."/>
            <person name="Riley R."/>
            <person name="Sierra-Patev S."/>
            <person name="Naranjo-Ortiz M."/>
            <person name="Looney B."/>
            <person name="Konkel Z."/>
            <person name="Slot J.C."/>
            <person name="Sakamoto Y."/>
            <person name="Steenwyk J.L."/>
            <person name="Rokas A."/>
            <person name="Carro J."/>
            <person name="Camarero S."/>
            <person name="Ferreira P."/>
            <person name="Molpeceres G."/>
            <person name="Ruiz-Duenas F.J."/>
            <person name="Serrano A."/>
            <person name="Henrissat B."/>
            <person name="Drula E."/>
            <person name="Hughes K.W."/>
            <person name="Mata J.L."/>
            <person name="Ishikawa N.K."/>
            <person name="Vargas-Isla R."/>
            <person name="Ushijima S."/>
            <person name="Smith C.A."/>
            <person name="Ahrendt S."/>
            <person name="Andreopoulos W."/>
            <person name="He G."/>
            <person name="Labutti K."/>
            <person name="Lipzen A."/>
            <person name="Ng V."/>
            <person name="Sandor L."/>
            <person name="Barry K."/>
            <person name="Martinez A.T."/>
            <person name="Xiao Y."/>
            <person name="Gibbons J.G."/>
            <person name="Terashima K."/>
            <person name="Hibbett D.S."/>
            <person name="Grigoriev I.V."/>
        </authorList>
    </citation>
    <scope>NUCLEOTIDE SEQUENCE</scope>
    <source>
        <strain evidence="1">TFB9207</strain>
    </source>
</reference>